<dbReference type="AlphaFoldDB" id="A0A1Y1I224"/>
<dbReference type="InterPro" id="IPR036291">
    <property type="entry name" value="NAD(P)-bd_dom_sf"/>
</dbReference>
<dbReference type="InterPro" id="IPR051468">
    <property type="entry name" value="Fungal_SecMetab_SDRs"/>
</dbReference>
<organism evidence="2 3">
    <name type="scientific">Klebsormidium nitens</name>
    <name type="common">Green alga</name>
    <name type="synonym">Ulothrix nitens</name>
    <dbReference type="NCBI Taxonomy" id="105231"/>
    <lineage>
        <taxon>Eukaryota</taxon>
        <taxon>Viridiplantae</taxon>
        <taxon>Streptophyta</taxon>
        <taxon>Klebsormidiophyceae</taxon>
        <taxon>Klebsormidiales</taxon>
        <taxon>Klebsormidiaceae</taxon>
        <taxon>Klebsormidium</taxon>
    </lineage>
</organism>
<dbReference type="CDD" id="cd05325">
    <property type="entry name" value="carb_red_sniffer_like_SDR_c"/>
    <property type="match status" value="1"/>
</dbReference>
<dbReference type="Proteomes" id="UP000054558">
    <property type="component" value="Unassembled WGS sequence"/>
</dbReference>
<name>A0A1Y1I224_KLENI</name>
<dbReference type="Gene3D" id="3.40.50.720">
    <property type="entry name" value="NAD(P)-binding Rossmann-like Domain"/>
    <property type="match status" value="1"/>
</dbReference>
<sequence>MGAAMQLGQLSRWSLFNGASFCRHHVRRQHSIRGYSSAADPTSAGGVSLIQGASRGLGLEFVRQLLETRPDESVVATCRNPSGAEQLQELARAHSDRLTVLPLDVTAEGSIQEAAKSVKASHGRVDLLVNTAAILHVQGKVQPETALARVTPEAMLLSYQVNAMGPILVAKHFHQLLKAGGGKGTRRPAAVLANMSARVGSIGDNQIGGWHSYRASKTALNQLSKNLAIEFTRRKDPIIVVMLHPGTVDTDLSKPFQRGVPEGKLFSKERAVRQLLDIIDTRQLEDSGHFFAWDKQEIPW</sequence>
<accession>A0A1Y1I224</accession>
<evidence type="ECO:0000313" key="2">
    <source>
        <dbReference type="EMBL" id="GAQ84975.1"/>
    </source>
</evidence>
<proteinExistence type="inferred from homology"/>
<dbReference type="InterPro" id="IPR002347">
    <property type="entry name" value="SDR_fam"/>
</dbReference>
<protein>
    <submittedName>
        <fullName evidence="2">NAD(P)-binding Rossmann-fold superfamily protein</fullName>
    </submittedName>
</protein>
<dbReference type="Pfam" id="PF00106">
    <property type="entry name" value="adh_short"/>
    <property type="match status" value="1"/>
</dbReference>
<dbReference type="OrthoDB" id="5296at2759"/>
<dbReference type="OMA" id="HRNVPKD"/>
<dbReference type="PRINTS" id="PR00081">
    <property type="entry name" value="GDHRDH"/>
</dbReference>
<keyword evidence="3" id="KW-1185">Reference proteome</keyword>
<dbReference type="SUPFAM" id="SSF51735">
    <property type="entry name" value="NAD(P)-binding Rossmann-fold domains"/>
    <property type="match status" value="1"/>
</dbReference>
<evidence type="ECO:0000313" key="3">
    <source>
        <dbReference type="Proteomes" id="UP000054558"/>
    </source>
</evidence>
<evidence type="ECO:0000256" key="1">
    <source>
        <dbReference type="RuleBase" id="RU000363"/>
    </source>
</evidence>
<dbReference type="EMBL" id="DF237164">
    <property type="protein sequence ID" value="GAQ84975.1"/>
    <property type="molecule type" value="Genomic_DNA"/>
</dbReference>
<reference evidence="2 3" key="1">
    <citation type="journal article" date="2014" name="Nat. Commun.">
        <title>Klebsormidium flaccidum genome reveals primary factors for plant terrestrial adaptation.</title>
        <authorList>
            <person name="Hori K."/>
            <person name="Maruyama F."/>
            <person name="Fujisawa T."/>
            <person name="Togashi T."/>
            <person name="Yamamoto N."/>
            <person name="Seo M."/>
            <person name="Sato S."/>
            <person name="Yamada T."/>
            <person name="Mori H."/>
            <person name="Tajima N."/>
            <person name="Moriyama T."/>
            <person name="Ikeuchi M."/>
            <person name="Watanabe M."/>
            <person name="Wada H."/>
            <person name="Kobayashi K."/>
            <person name="Saito M."/>
            <person name="Masuda T."/>
            <person name="Sasaki-Sekimoto Y."/>
            <person name="Mashiguchi K."/>
            <person name="Awai K."/>
            <person name="Shimojima M."/>
            <person name="Masuda S."/>
            <person name="Iwai M."/>
            <person name="Nobusawa T."/>
            <person name="Narise T."/>
            <person name="Kondo S."/>
            <person name="Saito H."/>
            <person name="Sato R."/>
            <person name="Murakawa M."/>
            <person name="Ihara Y."/>
            <person name="Oshima-Yamada Y."/>
            <person name="Ohtaka K."/>
            <person name="Satoh M."/>
            <person name="Sonobe K."/>
            <person name="Ishii M."/>
            <person name="Ohtani R."/>
            <person name="Kanamori-Sato M."/>
            <person name="Honoki R."/>
            <person name="Miyazaki D."/>
            <person name="Mochizuki H."/>
            <person name="Umetsu J."/>
            <person name="Higashi K."/>
            <person name="Shibata D."/>
            <person name="Kamiya Y."/>
            <person name="Sato N."/>
            <person name="Nakamura Y."/>
            <person name="Tabata S."/>
            <person name="Ida S."/>
            <person name="Kurokawa K."/>
            <person name="Ohta H."/>
        </authorList>
    </citation>
    <scope>NUCLEOTIDE SEQUENCE [LARGE SCALE GENOMIC DNA]</scope>
    <source>
        <strain evidence="2 3">NIES-2285</strain>
    </source>
</reference>
<gene>
    <name evidence="2" type="ORF">KFL_002150110</name>
</gene>
<dbReference type="PANTHER" id="PTHR43544:SF12">
    <property type="entry name" value="NAD(P)-BINDING ROSSMANN-FOLD SUPERFAMILY PROTEIN"/>
    <property type="match status" value="1"/>
</dbReference>
<dbReference type="PANTHER" id="PTHR43544">
    <property type="entry name" value="SHORT-CHAIN DEHYDROGENASE/REDUCTASE"/>
    <property type="match status" value="1"/>
</dbReference>
<dbReference type="GO" id="GO:0005737">
    <property type="term" value="C:cytoplasm"/>
    <property type="evidence" value="ECO:0000318"/>
    <property type="project" value="GO_Central"/>
</dbReference>
<comment type="similarity">
    <text evidence="1">Belongs to the short-chain dehydrogenases/reductases (SDR) family.</text>
</comment>
<dbReference type="GO" id="GO:0016491">
    <property type="term" value="F:oxidoreductase activity"/>
    <property type="evidence" value="ECO:0000318"/>
    <property type="project" value="GO_Central"/>
</dbReference>
<dbReference type="PRINTS" id="PR00080">
    <property type="entry name" value="SDRFAMILY"/>
</dbReference>